<dbReference type="PANTHER" id="PTHR12904:SF22">
    <property type="entry name" value="ZYG-11 FAMILY MEMBER B, CELL CYCLE REGULATOR"/>
    <property type="match status" value="1"/>
</dbReference>
<dbReference type="Pfam" id="PF22964">
    <property type="entry name" value="ZER1-like_2nd"/>
    <property type="match status" value="1"/>
</dbReference>
<dbReference type="Proteomes" id="UP000095283">
    <property type="component" value="Unplaced"/>
</dbReference>
<evidence type="ECO:0000256" key="1">
    <source>
        <dbReference type="ARBA" id="ARBA00022786"/>
    </source>
</evidence>
<dbReference type="InterPro" id="IPR055142">
    <property type="entry name" value="ZER1-like_C"/>
</dbReference>
<reference evidence="5" key="1">
    <citation type="submission" date="2016-11" db="UniProtKB">
        <authorList>
            <consortium name="WormBaseParasite"/>
        </authorList>
    </citation>
    <scope>IDENTIFICATION</scope>
</reference>
<evidence type="ECO:0000313" key="4">
    <source>
        <dbReference type="Proteomes" id="UP000095283"/>
    </source>
</evidence>
<name>A0A1I7WXK4_HETBA</name>
<protein>
    <submittedName>
        <fullName evidence="5">ArAE_2_N domain-containing protein</fullName>
    </submittedName>
</protein>
<feature type="transmembrane region" description="Helical" evidence="2">
    <location>
        <begin position="107"/>
        <end position="125"/>
    </location>
</feature>
<sequence length="155" mass="17502">MTIAIVSIVAPKMRALDARALTSDVRYVRHLVYLMEQNLNLFRSANGPRAGDSLYTLKFTLSALWNLTDECSATCREFFRAEGVQASFQILKTKVLGILVREYFQKLYIFLKIPTLTVLLIIIFSETDLIGAQLWCLWGVNHVLSHSDKNSAAMG</sequence>
<accession>A0A1I7WXK4</accession>
<dbReference type="PANTHER" id="PTHR12904">
    <property type="match status" value="1"/>
</dbReference>
<evidence type="ECO:0000256" key="2">
    <source>
        <dbReference type="SAM" id="Phobius"/>
    </source>
</evidence>
<dbReference type="AlphaFoldDB" id="A0A1I7WXK4"/>
<keyword evidence="4" id="KW-1185">Reference proteome</keyword>
<feature type="domain" description="Protein zer-1 homolog-like C-terminal" evidence="3">
    <location>
        <begin position="1"/>
        <end position="93"/>
    </location>
</feature>
<keyword evidence="2" id="KW-0812">Transmembrane</keyword>
<keyword evidence="1" id="KW-0833">Ubl conjugation pathway</keyword>
<keyword evidence="2" id="KW-1133">Transmembrane helix</keyword>
<proteinExistence type="predicted"/>
<evidence type="ECO:0000259" key="3">
    <source>
        <dbReference type="Pfam" id="PF22964"/>
    </source>
</evidence>
<dbReference type="WBParaSite" id="Hba_09882">
    <property type="protein sequence ID" value="Hba_09882"/>
    <property type="gene ID" value="Hba_09882"/>
</dbReference>
<evidence type="ECO:0000313" key="5">
    <source>
        <dbReference type="WBParaSite" id="Hba_09882"/>
    </source>
</evidence>
<dbReference type="GO" id="GO:0031462">
    <property type="term" value="C:Cul2-RING ubiquitin ligase complex"/>
    <property type="evidence" value="ECO:0007669"/>
    <property type="project" value="TreeGrafter"/>
</dbReference>
<organism evidence="4 5">
    <name type="scientific">Heterorhabditis bacteriophora</name>
    <name type="common">Entomopathogenic nematode worm</name>
    <dbReference type="NCBI Taxonomy" id="37862"/>
    <lineage>
        <taxon>Eukaryota</taxon>
        <taxon>Metazoa</taxon>
        <taxon>Ecdysozoa</taxon>
        <taxon>Nematoda</taxon>
        <taxon>Chromadorea</taxon>
        <taxon>Rhabditida</taxon>
        <taxon>Rhabditina</taxon>
        <taxon>Rhabditomorpha</taxon>
        <taxon>Strongyloidea</taxon>
        <taxon>Heterorhabditidae</taxon>
        <taxon>Heterorhabditis</taxon>
    </lineage>
</organism>
<keyword evidence="2" id="KW-0472">Membrane</keyword>
<dbReference type="InterPro" id="IPR051341">
    <property type="entry name" value="Zyg-11_UBL_adapter"/>
</dbReference>